<dbReference type="Pfam" id="PF01590">
    <property type="entry name" value="GAF"/>
    <property type="match status" value="1"/>
</dbReference>
<accession>A0A7U7G9U1</accession>
<evidence type="ECO:0000313" key="10">
    <source>
        <dbReference type="Proteomes" id="UP000019184"/>
    </source>
</evidence>
<keyword evidence="10" id="KW-1185">Reference proteome</keyword>
<dbReference type="PROSITE" id="PS00675">
    <property type="entry name" value="SIGMA54_INTERACT_1"/>
    <property type="match status" value="1"/>
</dbReference>
<dbReference type="InterPro" id="IPR058031">
    <property type="entry name" value="AAA_lid_NorR"/>
</dbReference>
<evidence type="ECO:0000256" key="1">
    <source>
        <dbReference type="ARBA" id="ARBA00022741"/>
    </source>
</evidence>
<comment type="caution">
    <text evidence="9">The sequence shown here is derived from an EMBL/GenBank/DDBJ whole genome shotgun (WGS) entry which is preliminary data.</text>
</comment>
<dbReference type="GO" id="GO:0005524">
    <property type="term" value="F:ATP binding"/>
    <property type="evidence" value="ECO:0007669"/>
    <property type="project" value="UniProtKB-KW"/>
</dbReference>
<proteinExistence type="predicted"/>
<dbReference type="RefSeq" id="WP_051497533.1">
    <property type="nucleotide sequence ID" value="NZ_CBTK010000084.1"/>
</dbReference>
<dbReference type="SUPFAM" id="SSF52540">
    <property type="entry name" value="P-loop containing nucleoside triphosphate hydrolases"/>
    <property type="match status" value="1"/>
</dbReference>
<dbReference type="PROSITE" id="PS00676">
    <property type="entry name" value="SIGMA54_INTERACT_2"/>
    <property type="match status" value="1"/>
</dbReference>
<dbReference type="InterPro" id="IPR002078">
    <property type="entry name" value="Sigma_54_int"/>
</dbReference>
<dbReference type="Gene3D" id="3.40.50.300">
    <property type="entry name" value="P-loop containing nucleotide triphosphate hydrolases"/>
    <property type="match status" value="1"/>
</dbReference>
<dbReference type="InterPro" id="IPR013656">
    <property type="entry name" value="PAS_4"/>
</dbReference>
<dbReference type="InterPro" id="IPR003018">
    <property type="entry name" value="GAF"/>
</dbReference>
<dbReference type="InterPro" id="IPR002197">
    <property type="entry name" value="HTH_Fis"/>
</dbReference>
<dbReference type="SMART" id="SM00091">
    <property type="entry name" value="PAS"/>
    <property type="match status" value="1"/>
</dbReference>
<dbReference type="NCBIfam" id="TIGR00229">
    <property type="entry name" value="sensory_box"/>
    <property type="match status" value="1"/>
</dbReference>
<keyword evidence="1" id="KW-0547">Nucleotide-binding</keyword>
<evidence type="ECO:0000256" key="5">
    <source>
        <dbReference type="ARBA" id="ARBA00023159"/>
    </source>
</evidence>
<dbReference type="Pfam" id="PF08448">
    <property type="entry name" value="PAS_4"/>
    <property type="match status" value="1"/>
</dbReference>
<feature type="domain" description="Sigma-54 factor interaction" evidence="7">
    <location>
        <begin position="342"/>
        <end position="571"/>
    </location>
</feature>
<dbReference type="InterPro" id="IPR003593">
    <property type="entry name" value="AAA+_ATPase"/>
</dbReference>
<dbReference type="InterPro" id="IPR027417">
    <property type="entry name" value="P-loop_NTPase"/>
</dbReference>
<dbReference type="GO" id="GO:0006355">
    <property type="term" value="P:regulation of DNA-templated transcription"/>
    <property type="evidence" value="ECO:0007669"/>
    <property type="project" value="InterPro"/>
</dbReference>
<keyword evidence="5" id="KW-0010">Activator</keyword>
<organism evidence="9 10">
    <name type="scientific">Candidatus Contendobacter odensis Run_B_J11</name>
    <dbReference type="NCBI Taxonomy" id="1400861"/>
    <lineage>
        <taxon>Bacteria</taxon>
        <taxon>Pseudomonadati</taxon>
        <taxon>Pseudomonadota</taxon>
        <taxon>Gammaproteobacteria</taxon>
        <taxon>Candidatus Competibacteraceae</taxon>
        <taxon>Candidatus Contendibacter</taxon>
    </lineage>
</organism>
<sequence>MNEIVAQPTEQRSVPRNDAMLQSADERDAMHLALRTIVEGTATATGTEFFYALVRELALALNVRQAFVAELLESKARVRTLALWFDGQLIDNIEFDLDGTPCEVVIRGDTVYYTHKVYDVFPQNTYLKEAGIESYFGVPLVSESGNEMMGHLAVCHDQPLVKEFKGMALLKIFAARARVELERKRAEQALRTSEERLNSILSSALDAIITLDAEQRITLLNPAAEKIFRCSAEPMIGQSFMPLLSKRFGNLLKGYCLAVQPATVNSQQLWAPEGLTARRCDGEEFLVEATLSPLEIGGQHFYTVILRDVTERWHSAETLKQLQLENIYLQEEIKTRQSPGHIIGDSPAMQEVFVQVEQVADADATVLLTGETGTGKSVIARAIHDLSPRRDKLFVNVNCAALPGELVESELFGHEKGAFTGATAQRKGRFELADGGTLFLDEVGELTAGAQAKLLRVLQDQEFERVGGTHTLKVDVRLVAATNRDLAKMVKEGSFRTDLYYRLNVFPIRLPSLRERPSDIPLLVHHFLDKFARKMNKSIRDLSPNARERLLRYSWPGNIRELQNVIERATILARGSLLEIDNALELRLDDQDSTNAPQPLASLEAMERAYILQVLERTGWVIEGEPGAAAILDLNPSTLRSRMQKLNIRKPKFPV</sequence>
<dbReference type="PANTHER" id="PTHR32071:SF117">
    <property type="entry name" value="PTS-DEPENDENT DIHYDROXYACETONE KINASE OPERON REGULATORY PROTEIN-RELATED"/>
    <property type="match status" value="1"/>
</dbReference>
<dbReference type="PANTHER" id="PTHR32071">
    <property type="entry name" value="TRANSCRIPTIONAL REGULATORY PROTEIN"/>
    <property type="match status" value="1"/>
</dbReference>
<dbReference type="Pfam" id="PF00158">
    <property type="entry name" value="Sigma54_activat"/>
    <property type="match status" value="1"/>
</dbReference>
<name>A0A7U7G9U1_9GAMM</name>
<evidence type="ECO:0000256" key="6">
    <source>
        <dbReference type="ARBA" id="ARBA00023163"/>
    </source>
</evidence>
<dbReference type="InterPro" id="IPR000014">
    <property type="entry name" value="PAS"/>
</dbReference>
<dbReference type="InterPro" id="IPR035965">
    <property type="entry name" value="PAS-like_dom_sf"/>
</dbReference>
<keyword evidence="2" id="KW-0067">ATP-binding</keyword>
<gene>
    <name evidence="9" type="ORF">BN874_1740019</name>
</gene>
<evidence type="ECO:0000256" key="3">
    <source>
        <dbReference type="ARBA" id="ARBA00023015"/>
    </source>
</evidence>
<protein>
    <submittedName>
        <fullName evidence="9">DNA-binding protein Fis / transcriptional regulator, Fis family</fullName>
    </submittedName>
</protein>
<dbReference type="SUPFAM" id="SSF46689">
    <property type="entry name" value="Homeodomain-like"/>
    <property type="match status" value="1"/>
</dbReference>
<keyword evidence="3" id="KW-0805">Transcription regulation</keyword>
<evidence type="ECO:0000313" key="9">
    <source>
        <dbReference type="EMBL" id="CDH44567.1"/>
    </source>
</evidence>
<dbReference type="CDD" id="cd00009">
    <property type="entry name" value="AAA"/>
    <property type="match status" value="1"/>
</dbReference>
<dbReference type="SUPFAM" id="SSF55781">
    <property type="entry name" value="GAF domain-like"/>
    <property type="match status" value="1"/>
</dbReference>
<dbReference type="FunFam" id="3.40.50.300:FF:000006">
    <property type="entry name" value="DNA-binding transcriptional regulator NtrC"/>
    <property type="match status" value="1"/>
</dbReference>
<dbReference type="SUPFAM" id="SSF55785">
    <property type="entry name" value="PYP-like sensor domain (PAS domain)"/>
    <property type="match status" value="1"/>
</dbReference>
<dbReference type="PROSITE" id="PS00688">
    <property type="entry name" value="SIGMA54_INTERACT_3"/>
    <property type="match status" value="1"/>
</dbReference>
<dbReference type="Pfam" id="PF25601">
    <property type="entry name" value="AAA_lid_14"/>
    <property type="match status" value="1"/>
</dbReference>
<feature type="domain" description="PAS" evidence="8">
    <location>
        <begin position="193"/>
        <end position="241"/>
    </location>
</feature>
<dbReference type="InterPro" id="IPR025662">
    <property type="entry name" value="Sigma_54_int_dom_ATP-bd_1"/>
</dbReference>
<keyword evidence="6" id="KW-0804">Transcription</keyword>
<dbReference type="PROSITE" id="PS50045">
    <property type="entry name" value="SIGMA54_INTERACT_4"/>
    <property type="match status" value="1"/>
</dbReference>
<dbReference type="SMART" id="SM00382">
    <property type="entry name" value="AAA"/>
    <property type="match status" value="1"/>
</dbReference>
<evidence type="ECO:0000256" key="4">
    <source>
        <dbReference type="ARBA" id="ARBA00023125"/>
    </source>
</evidence>
<dbReference type="FunFam" id="1.10.8.60:FF:000014">
    <property type="entry name" value="DNA-binding transcriptional regulator NtrC"/>
    <property type="match status" value="1"/>
</dbReference>
<dbReference type="CDD" id="cd00130">
    <property type="entry name" value="PAS"/>
    <property type="match status" value="1"/>
</dbReference>
<dbReference type="Gene3D" id="1.10.10.60">
    <property type="entry name" value="Homeodomain-like"/>
    <property type="match status" value="1"/>
</dbReference>
<evidence type="ECO:0000256" key="2">
    <source>
        <dbReference type="ARBA" id="ARBA00022840"/>
    </source>
</evidence>
<evidence type="ECO:0000259" key="7">
    <source>
        <dbReference type="PROSITE" id="PS50045"/>
    </source>
</evidence>
<dbReference type="InterPro" id="IPR025944">
    <property type="entry name" value="Sigma_54_int_dom_CS"/>
</dbReference>
<dbReference type="InterPro" id="IPR009057">
    <property type="entry name" value="Homeodomain-like_sf"/>
</dbReference>
<dbReference type="Pfam" id="PF02954">
    <property type="entry name" value="HTH_8"/>
    <property type="match status" value="1"/>
</dbReference>
<dbReference type="Proteomes" id="UP000019184">
    <property type="component" value="Unassembled WGS sequence"/>
</dbReference>
<dbReference type="Gene3D" id="3.30.450.40">
    <property type="match status" value="1"/>
</dbReference>
<dbReference type="InterPro" id="IPR029016">
    <property type="entry name" value="GAF-like_dom_sf"/>
</dbReference>
<dbReference type="InterPro" id="IPR025943">
    <property type="entry name" value="Sigma_54_int_dom_ATP-bd_2"/>
</dbReference>
<reference evidence="9 10" key="1">
    <citation type="journal article" date="2014" name="ISME J.">
        <title>Candidatus Competibacter-lineage genomes retrieved from metagenomes reveal functional metabolic diversity.</title>
        <authorList>
            <person name="McIlroy S.J."/>
            <person name="Albertsen M."/>
            <person name="Andresen E.K."/>
            <person name="Saunders A.M."/>
            <person name="Kristiansen R."/>
            <person name="Stokholm-Bjerregaard M."/>
            <person name="Nielsen K.L."/>
            <person name="Nielsen P.H."/>
        </authorList>
    </citation>
    <scope>NUCLEOTIDE SEQUENCE [LARGE SCALE GENOMIC DNA]</scope>
    <source>
        <strain evidence="9 10">Run_B_J11</strain>
    </source>
</reference>
<keyword evidence="4 9" id="KW-0238">DNA-binding</keyword>
<dbReference type="AlphaFoldDB" id="A0A7U7G9U1"/>
<dbReference type="GO" id="GO:0043565">
    <property type="term" value="F:sequence-specific DNA binding"/>
    <property type="evidence" value="ECO:0007669"/>
    <property type="project" value="InterPro"/>
</dbReference>
<evidence type="ECO:0000259" key="8">
    <source>
        <dbReference type="PROSITE" id="PS50112"/>
    </source>
</evidence>
<dbReference type="PROSITE" id="PS50112">
    <property type="entry name" value="PAS"/>
    <property type="match status" value="1"/>
</dbReference>
<dbReference type="Gene3D" id="3.30.450.20">
    <property type="entry name" value="PAS domain"/>
    <property type="match status" value="1"/>
</dbReference>
<dbReference type="EMBL" id="CBTK010000084">
    <property type="protein sequence ID" value="CDH44567.1"/>
    <property type="molecule type" value="Genomic_DNA"/>
</dbReference>
<dbReference type="Gene3D" id="1.10.8.60">
    <property type="match status" value="1"/>
</dbReference>